<dbReference type="InterPro" id="IPR036689">
    <property type="entry name" value="ESAT-6-like_sf"/>
</dbReference>
<dbReference type="AlphaFoldDB" id="A0A558DNE4"/>
<gene>
    <name evidence="3" type="ORF">FNH05_01060</name>
</gene>
<comment type="similarity">
    <text evidence="1">Belongs to the WXG100 family.</text>
</comment>
<dbReference type="Proteomes" id="UP000320011">
    <property type="component" value="Unassembled WGS sequence"/>
</dbReference>
<evidence type="ECO:0000256" key="1">
    <source>
        <dbReference type="RuleBase" id="RU362001"/>
    </source>
</evidence>
<dbReference type="NCBIfam" id="TIGR03930">
    <property type="entry name" value="WXG100_ESAT6"/>
    <property type="match status" value="1"/>
</dbReference>
<proteinExistence type="inferred from homology"/>
<dbReference type="RefSeq" id="WP_144584934.1">
    <property type="nucleotide sequence ID" value="NZ_VJWX01000004.1"/>
</dbReference>
<evidence type="ECO:0000313" key="3">
    <source>
        <dbReference type="EMBL" id="TVT62508.1"/>
    </source>
</evidence>
<sequence>MSSDLIKYDYPVIEECISMMSKKAQEIQQQTDELENDVKRIMQDWQGSTAESYNALANDMKNDLEQNRANLDNLNSALHRAADDMQQQDKRGAGNLL</sequence>
<reference evidence="3 4" key="2">
    <citation type="submission" date="2019-08" db="EMBL/GenBank/DDBJ databases">
        <title>Amycolatopsis acidicola sp. nov., isolated from peat swamp forest soil.</title>
        <authorList>
            <person name="Srisuk N."/>
        </authorList>
    </citation>
    <scope>NUCLEOTIDE SEQUENCE [LARGE SCALE GENOMIC DNA]</scope>
    <source>
        <strain evidence="3 4">TBRC 6029</strain>
    </source>
</reference>
<dbReference type="Pfam" id="PF06013">
    <property type="entry name" value="WXG100"/>
    <property type="match status" value="1"/>
</dbReference>
<feature type="compositionally biased region" description="Basic and acidic residues" evidence="2">
    <location>
        <begin position="80"/>
        <end position="97"/>
    </location>
</feature>
<dbReference type="Gene3D" id="1.10.287.1060">
    <property type="entry name" value="ESAT-6-like"/>
    <property type="match status" value="1"/>
</dbReference>
<dbReference type="InterPro" id="IPR010310">
    <property type="entry name" value="T7SS_ESAT-6-like"/>
</dbReference>
<organism evidence="3 4">
    <name type="scientific">Amycolatopsis rhizosphaerae</name>
    <dbReference type="NCBI Taxonomy" id="2053003"/>
    <lineage>
        <taxon>Bacteria</taxon>
        <taxon>Bacillati</taxon>
        <taxon>Actinomycetota</taxon>
        <taxon>Actinomycetes</taxon>
        <taxon>Pseudonocardiales</taxon>
        <taxon>Pseudonocardiaceae</taxon>
        <taxon>Amycolatopsis</taxon>
    </lineage>
</organism>
<dbReference type="SUPFAM" id="SSF140453">
    <property type="entry name" value="EsxAB dimer-like"/>
    <property type="match status" value="1"/>
</dbReference>
<name>A0A558DNE4_9PSEU</name>
<feature type="region of interest" description="Disordered" evidence="2">
    <location>
        <begin position="75"/>
        <end position="97"/>
    </location>
</feature>
<comment type="caution">
    <text evidence="3">The sequence shown here is derived from an EMBL/GenBank/DDBJ whole genome shotgun (WGS) entry which is preliminary data.</text>
</comment>
<accession>A0A558DNE4</accession>
<keyword evidence="4" id="KW-1185">Reference proteome</keyword>
<reference evidence="3 4" key="1">
    <citation type="submission" date="2019-07" db="EMBL/GenBank/DDBJ databases">
        <authorList>
            <person name="Duangmal K."/>
            <person name="Teo W.F.A."/>
        </authorList>
    </citation>
    <scope>NUCLEOTIDE SEQUENCE [LARGE SCALE GENOMIC DNA]</scope>
    <source>
        <strain evidence="3 4">TBRC 6029</strain>
    </source>
</reference>
<evidence type="ECO:0000313" key="4">
    <source>
        <dbReference type="Proteomes" id="UP000320011"/>
    </source>
</evidence>
<dbReference type="OrthoDB" id="3627595at2"/>
<protein>
    <recommendedName>
        <fullName evidence="1">ESAT-6-like protein</fullName>
    </recommendedName>
</protein>
<evidence type="ECO:0000256" key="2">
    <source>
        <dbReference type="SAM" id="MobiDB-lite"/>
    </source>
</evidence>
<dbReference type="EMBL" id="VJWX01000004">
    <property type="protein sequence ID" value="TVT62508.1"/>
    <property type="molecule type" value="Genomic_DNA"/>
</dbReference>